<name>A0A4Q7NB50_9ACTN</name>
<dbReference type="RefSeq" id="WP_165400382.1">
    <property type="nucleotide sequence ID" value="NZ_SGXD01000006.1"/>
</dbReference>
<protein>
    <submittedName>
        <fullName evidence="2">Uncharacterized protein</fullName>
    </submittedName>
</protein>
<organism evidence="2 3">
    <name type="scientific">Motilibacter rhizosphaerae</name>
    <dbReference type="NCBI Taxonomy" id="598652"/>
    <lineage>
        <taxon>Bacteria</taxon>
        <taxon>Bacillati</taxon>
        <taxon>Actinomycetota</taxon>
        <taxon>Actinomycetes</taxon>
        <taxon>Motilibacterales</taxon>
        <taxon>Motilibacteraceae</taxon>
        <taxon>Motilibacter</taxon>
    </lineage>
</organism>
<gene>
    <name evidence="2" type="ORF">EV189_3752</name>
</gene>
<feature type="region of interest" description="Disordered" evidence="1">
    <location>
        <begin position="22"/>
        <end position="55"/>
    </location>
</feature>
<sequence length="55" mass="6525">MADPQEPPRSRLRRVLMTFFGPADLGPEHRGNPLRGTKYDPELKRQQRRRRARRG</sequence>
<feature type="compositionally biased region" description="Basic residues" evidence="1">
    <location>
        <begin position="46"/>
        <end position="55"/>
    </location>
</feature>
<reference evidence="2 3" key="1">
    <citation type="submission" date="2019-02" db="EMBL/GenBank/DDBJ databases">
        <title>Genomic Encyclopedia of Type Strains, Phase IV (KMG-IV): sequencing the most valuable type-strain genomes for metagenomic binning, comparative biology and taxonomic classification.</title>
        <authorList>
            <person name="Goeker M."/>
        </authorList>
    </citation>
    <scope>NUCLEOTIDE SEQUENCE [LARGE SCALE GENOMIC DNA]</scope>
    <source>
        <strain evidence="2 3">DSM 45622</strain>
    </source>
</reference>
<evidence type="ECO:0000313" key="3">
    <source>
        <dbReference type="Proteomes" id="UP000293638"/>
    </source>
</evidence>
<dbReference type="AlphaFoldDB" id="A0A4Q7NB50"/>
<evidence type="ECO:0000256" key="1">
    <source>
        <dbReference type="SAM" id="MobiDB-lite"/>
    </source>
</evidence>
<feature type="compositionally biased region" description="Basic and acidic residues" evidence="1">
    <location>
        <begin position="26"/>
        <end position="45"/>
    </location>
</feature>
<keyword evidence="3" id="KW-1185">Reference proteome</keyword>
<comment type="caution">
    <text evidence="2">The sequence shown here is derived from an EMBL/GenBank/DDBJ whole genome shotgun (WGS) entry which is preliminary data.</text>
</comment>
<dbReference type="EMBL" id="SGXD01000006">
    <property type="protein sequence ID" value="RZS79399.1"/>
    <property type="molecule type" value="Genomic_DNA"/>
</dbReference>
<proteinExistence type="predicted"/>
<accession>A0A4Q7NB50</accession>
<dbReference type="Proteomes" id="UP000293638">
    <property type="component" value="Unassembled WGS sequence"/>
</dbReference>
<evidence type="ECO:0000313" key="2">
    <source>
        <dbReference type="EMBL" id="RZS79399.1"/>
    </source>
</evidence>